<dbReference type="GO" id="GO:0051014">
    <property type="term" value="P:actin filament severing"/>
    <property type="evidence" value="ECO:0007669"/>
    <property type="project" value="TreeGrafter"/>
</dbReference>
<gene>
    <name evidence="4" type="ORF">NP233_g1698</name>
</gene>
<evidence type="ECO:0000259" key="3">
    <source>
        <dbReference type="Pfam" id="PF25480"/>
    </source>
</evidence>
<feature type="compositionally biased region" description="Polar residues" evidence="2">
    <location>
        <begin position="114"/>
        <end position="146"/>
    </location>
</feature>
<dbReference type="SMART" id="SM00262">
    <property type="entry name" value="GEL"/>
    <property type="match status" value="1"/>
</dbReference>
<evidence type="ECO:0000256" key="1">
    <source>
        <dbReference type="SAM" id="Coils"/>
    </source>
</evidence>
<comment type="caution">
    <text evidence="4">The sequence shown here is derived from an EMBL/GenBank/DDBJ whole genome shotgun (WGS) entry which is preliminary data.</text>
</comment>
<feature type="region of interest" description="Disordered" evidence="2">
    <location>
        <begin position="900"/>
        <end position="939"/>
    </location>
</feature>
<dbReference type="Gene3D" id="3.40.20.10">
    <property type="entry name" value="Severin"/>
    <property type="match status" value="2"/>
</dbReference>
<feature type="region of interest" description="Disordered" evidence="2">
    <location>
        <begin position="686"/>
        <end position="832"/>
    </location>
</feature>
<dbReference type="InterPro" id="IPR029006">
    <property type="entry name" value="ADF-H/Gelsolin-like_dom_sf"/>
</dbReference>
<feature type="compositionally biased region" description="Low complexity" evidence="2">
    <location>
        <begin position="67"/>
        <end position="96"/>
    </location>
</feature>
<feature type="compositionally biased region" description="Basic and acidic residues" evidence="2">
    <location>
        <begin position="591"/>
        <end position="603"/>
    </location>
</feature>
<feature type="compositionally biased region" description="Low complexity" evidence="2">
    <location>
        <begin position="438"/>
        <end position="457"/>
    </location>
</feature>
<name>A0AAD5W5B3_9AGAR</name>
<feature type="compositionally biased region" description="Polar residues" evidence="2">
    <location>
        <begin position="367"/>
        <end position="376"/>
    </location>
</feature>
<feature type="compositionally biased region" description="Basic and acidic residues" evidence="2">
    <location>
        <begin position="97"/>
        <end position="109"/>
    </location>
</feature>
<feature type="compositionally biased region" description="Low complexity" evidence="2">
    <location>
        <begin position="784"/>
        <end position="813"/>
    </location>
</feature>
<feature type="compositionally biased region" description="Basic and acidic residues" evidence="2">
    <location>
        <begin position="316"/>
        <end position="326"/>
    </location>
</feature>
<keyword evidence="1" id="KW-0175">Coiled coil</keyword>
<dbReference type="InterPro" id="IPR007122">
    <property type="entry name" value="Villin/Gelsolin"/>
</dbReference>
<evidence type="ECO:0000313" key="4">
    <source>
        <dbReference type="EMBL" id="KAJ3574533.1"/>
    </source>
</evidence>
<dbReference type="EMBL" id="JANIEX010000065">
    <property type="protein sequence ID" value="KAJ3574533.1"/>
    <property type="molecule type" value="Genomic_DNA"/>
</dbReference>
<dbReference type="GO" id="GO:0051016">
    <property type="term" value="P:barbed-end actin filament capping"/>
    <property type="evidence" value="ECO:0007669"/>
    <property type="project" value="TreeGrafter"/>
</dbReference>
<reference evidence="4" key="1">
    <citation type="submission" date="2022-07" db="EMBL/GenBank/DDBJ databases">
        <title>Genome Sequence of Leucocoprinus birnbaumii.</title>
        <authorList>
            <person name="Buettner E."/>
        </authorList>
    </citation>
    <scope>NUCLEOTIDE SEQUENCE</scope>
    <source>
        <strain evidence="4">VT141</strain>
    </source>
</reference>
<feature type="compositionally biased region" description="Pro residues" evidence="2">
    <location>
        <begin position="494"/>
        <end position="509"/>
    </location>
</feature>
<organism evidence="4 5">
    <name type="scientific">Leucocoprinus birnbaumii</name>
    <dbReference type="NCBI Taxonomy" id="56174"/>
    <lineage>
        <taxon>Eukaryota</taxon>
        <taxon>Fungi</taxon>
        <taxon>Dikarya</taxon>
        <taxon>Basidiomycota</taxon>
        <taxon>Agaricomycotina</taxon>
        <taxon>Agaricomycetes</taxon>
        <taxon>Agaricomycetidae</taxon>
        <taxon>Agaricales</taxon>
        <taxon>Agaricineae</taxon>
        <taxon>Agaricaceae</taxon>
        <taxon>Leucocoprinus</taxon>
    </lineage>
</organism>
<feature type="region of interest" description="Disordered" evidence="2">
    <location>
        <begin position="57"/>
        <end position="653"/>
    </location>
</feature>
<feature type="compositionally biased region" description="Basic and acidic residues" evidence="2">
    <location>
        <begin position="212"/>
        <end position="224"/>
    </location>
</feature>
<feature type="compositionally biased region" description="Polar residues" evidence="2">
    <location>
        <begin position="692"/>
        <end position="702"/>
    </location>
</feature>
<dbReference type="GO" id="GO:0015629">
    <property type="term" value="C:actin cytoskeleton"/>
    <property type="evidence" value="ECO:0007669"/>
    <property type="project" value="TreeGrafter"/>
</dbReference>
<feature type="compositionally biased region" description="Basic and acidic residues" evidence="2">
    <location>
        <begin position="719"/>
        <end position="731"/>
    </location>
</feature>
<evidence type="ECO:0000256" key="2">
    <source>
        <dbReference type="SAM" id="MobiDB-lite"/>
    </source>
</evidence>
<dbReference type="InterPro" id="IPR017853">
    <property type="entry name" value="GH"/>
</dbReference>
<dbReference type="Proteomes" id="UP001213000">
    <property type="component" value="Unassembled WGS sequence"/>
</dbReference>
<feature type="coiled-coil region" evidence="1">
    <location>
        <begin position="21"/>
        <end position="56"/>
    </location>
</feature>
<sequence>MEPMTPSRRGTFDLPKPETGLAEWTNKIKALQRQVDADEEAEQKRLEEEIAAARKARLRRSRGYGGDSMDLSSSTSSLGAPSYRLSKSPSSEVLKSSSDRHSEHDDALRKLTGVPSSSNVDTSSITRGVLPRQSQFPATQPPTSQRPEAVSLASFIGGRATGPRLNRHAPQQDAHDPTQFEQRSITAPHPVFGKGGVAMPGMVTKSGTSVRDAVKASEAVERYQPRLAKRTSTPSFTKQPEDDQPSTPRPLSPQKSGYRDRTISTPSAAAARYLQQAQPRPISPQKSGNRERTLSTPGPPPPRENLSPRPVFSRSVAEDRSPKPVEPRSPSPVKGSNLTPSRSSTPSRGISEKPTTPRQDPAVLNSPGKSSITTPSLARPILPAPRPSTQVPFIPSNVVPSPAFQKAPPPKDITPSISRLQGRGFVQNMVRASTQLESSTKSSPSSPASRSGSGRKSSVLDRWQPNVAPSSPSPAPRQTSPVRKAYSDLSMKSDPPPKPSTPTPAPIMPSPSVAKTLKPKTSHPHLHPDPLSPPEPLSPRRAKLAEKMLPPEGGQGFGSATTMVVYKPKTPEPERSTPRIEPNPVAVVDELGVKREPSPEGKKLRFSIPSDSPSPSGKPLNHPTKDRARKPKKHSSGIPTQVKFTPEAPRGPGLVRAENALLLPRSSQISRTPSPKFDSEVTERLLEKDSSSRVAQITQKWGTSAPIGIKQASSSSHSQTHDFQPEIKPRPDPNFMRRALPGLANPDSLRAPSVTTNMKSKSPSPESTLQAPNGFENKSANNVSPSGSSGYTGSPSSTEGQPKPSSPSNSNRPPRSPSSPKHKRIPSTGNRALVMDVAQALNDYNATIVDGSNAAREELKSPVMEPIAEPAAKARAPPLERRRSSYDRFSVVSVMPPLKEEATPRGTPVGTLKQTPDTHSREATSLQISEPKTQEQQPQQNVVRFDFSDTPLPSFDITQLLQSHQEIILASPDCKTISVDVLSIHGSSSNAVSRDADIFYDSELLAVVHRFKSKSSGLVSTQLWIWYGKNSSVGEREERKVQELAKRYNTSPTVVHQNSEPPPLVHILGGVLVIRQGTRAHWSADNTTMYSIRNFAGVTFIDEHDLSVKNLCSAFSYCLTILDTVYVWHGCGSTDAERQAAVKYASRISNGGLDAFQLYEGENDQDELFWMALGDEDFAKADYWRWRRHASDIDPRIWRVNAEAEPPIVAVASLRGEPTRQSSIYIIDCIWELFVKVGSAARGDRASIKLALNAAKRFSEASAAMKPFSPTVHVLVLPSKLPLDLRLNVRELDDAEVVKQWRDTRPYESSILGPGRESFAAACMGASRIARRDDAPFGSISFVLTVTFLYPPISLDIVHDPHCLASAAWIPVEERSVSKNSPSSRKASNCFPALDFDMPSELPSESEFSSWWCDPSDEYAFLGFSYEVTACQSLSQLKSEFKDIRNHFHSRYVRLYGACDRKGFYDDIVDAAWENGLGVHALIWFGFDGTDEWIGRRDTLFSTLHSNPKAKWITRVVQFGSEPLFDNVLPHAKLAQQVTAAKRNLSSLAIPVTVSELAYGYQERGGAQDVLDAIDSINIHMLPFFSQQASTAKKSWPLVQGDLQFFIDNGNGKKMYFDENGWPSVTSEGVQPNSPDAVADIPNEHDYYVLLDSHCEDLKEVVGGGVGWFAHIYSDDQEPGYGIYNYNMKMKFSFAPRTSC</sequence>
<dbReference type="PANTHER" id="PTHR11977">
    <property type="entry name" value="VILLIN"/>
    <property type="match status" value="1"/>
</dbReference>
<feature type="compositionally biased region" description="Polar residues" evidence="2">
    <location>
        <begin position="923"/>
        <end position="939"/>
    </location>
</feature>
<dbReference type="GO" id="GO:0008154">
    <property type="term" value="P:actin polymerization or depolymerization"/>
    <property type="evidence" value="ECO:0007669"/>
    <property type="project" value="TreeGrafter"/>
</dbReference>
<protein>
    <recommendedName>
        <fullName evidence="3">DUF7904 domain-containing protein</fullName>
    </recommendedName>
</protein>
<dbReference type="SUPFAM" id="SSF55753">
    <property type="entry name" value="Actin depolymerizing proteins"/>
    <property type="match status" value="2"/>
</dbReference>
<keyword evidence="5" id="KW-1185">Reference proteome</keyword>
<dbReference type="Pfam" id="PF25480">
    <property type="entry name" value="DUF7904"/>
    <property type="match status" value="1"/>
</dbReference>
<accession>A0AAD5W5B3</accession>
<dbReference type="GO" id="GO:0005546">
    <property type="term" value="F:phosphatidylinositol-4,5-bisphosphate binding"/>
    <property type="evidence" value="ECO:0007669"/>
    <property type="project" value="TreeGrafter"/>
</dbReference>
<evidence type="ECO:0000313" key="5">
    <source>
        <dbReference type="Proteomes" id="UP001213000"/>
    </source>
</evidence>
<feature type="compositionally biased region" description="Polar residues" evidence="2">
    <location>
        <begin position="753"/>
        <end position="783"/>
    </location>
</feature>
<feature type="compositionally biased region" description="Polar residues" evidence="2">
    <location>
        <begin position="334"/>
        <end position="358"/>
    </location>
</feature>
<feature type="domain" description="DUF7904" evidence="3">
    <location>
        <begin position="982"/>
        <end position="1076"/>
    </location>
</feature>
<dbReference type="SUPFAM" id="SSF51445">
    <property type="entry name" value="(Trans)glycosidases"/>
    <property type="match status" value="1"/>
</dbReference>
<proteinExistence type="predicted"/>
<feature type="compositionally biased region" description="Basic and acidic residues" evidence="2">
    <location>
        <begin position="569"/>
        <end position="578"/>
    </location>
</feature>
<dbReference type="InterPro" id="IPR057226">
    <property type="entry name" value="DUF7904"/>
</dbReference>
<dbReference type="GO" id="GO:0005737">
    <property type="term" value="C:cytoplasm"/>
    <property type="evidence" value="ECO:0007669"/>
    <property type="project" value="TreeGrafter"/>
</dbReference>
<dbReference type="GO" id="GO:0051015">
    <property type="term" value="F:actin filament binding"/>
    <property type="evidence" value="ECO:0007669"/>
    <property type="project" value="InterPro"/>
</dbReference>
<dbReference type="PANTHER" id="PTHR11977:SF133">
    <property type="entry name" value="DUF4045 DOMAIN-CONTAINING PROTEIN"/>
    <property type="match status" value="1"/>
</dbReference>
<feature type="region of interest" description="Disordered" evidence="2">
    <location>
        <begin position="1"/>
        <end position="20"/>
    </location>
</feature>